<dbReference type="HOGENOM" id="CLU_191490_0_0_12"/>
<evidence type="ECO:0000313" key="1">
    <source>
        <dbReference type="EMBL" id="AEF85904.1"/>
    </source>
</evidence>
<dbReference type="RefSeq" id="WP_015709047.1">
    <property type="nucleotide sequence ID" value="NC_015578.1"/>
</dbReference>
<dbReference type="AlphaFoldDB" id="F5YHQ8"/>
<evidence type="ECO:0008006" key="3">
    <source>
        <dbReference type="Google" id="ProtNLM"/>
    </source>
</evidence>
<dbReference type="EMBL" id="CP001843">
    <property type="protein sequence ID" value="AEF85904.1"/>
    <property type="molecule type" value="Genomic_DNA"/>
</dbReference>
<dbReference type="InterPro" id="IPR016621">
    <property type="entry name" value="UCP014543"/>
</dbReference>
<proteinExistence type="predicted"/>
<reference evidence="1 2" key="2">
    <citation type="journal article" date="2011" name="ISME J.">
        <title>RNA-seq reveals cooperative metabolic interactions between two termite-gut spirochete species in co-culture.</title>
        <authorList>
            <person name="Rosenthal A.Z."/>
            <person name="Matson E.G."/>
            <person name="Eldar A."/>
            <person name="Leadbetter J.R."/>
        </authorList>
    </citation>
    <scope>NUCLEOTIDE SEQUENCE [LARGE SCALE GENOMIC DNA]</scope>
    <source>
        <strain evidence="2">ATCC BAA-887 / DSM 12427 / ZAS-2</strain>
    </source>
</reference>
<reference evidence="2" key="1">
    <citation type="submission" date="2009-12" db="EMBL/GenBank/DDBJ databases">
        <title>Complete sequence of Treponema primitia strain ZAS-2.</title>
        <authorList>
            <person name="Tetu S.G."/>
            <person name="Matson E."/>
            <person name="Ren Q."/>
            <person name="Seshadri R."/>
            <person name="Elbourne L."/>
            <person name="Hassan K.A."/>
            <person name="Durkin A."/>
            <person name="Radune D."/>
            <person name="Mohamoud Y."/>
            <person name="Shay R."/>
            <person name="Jin S."/>
            <person name="Zhang X."/>
            <person name="Lucey K."/>
            <person name="Ballor N.R."/>
            <person name="Ottesen E."/>
            <person name="Rosenthal R."/>
            <person name="Allen A."/>
            <person name="Leadbetter J.R."/>
            <person name="Paulsen I.T."/>
        </authorList>
    </citation>
    <scope>NUCLEOTIDE SEQUENCE [LARGE SCALE GENOMIC DNA]</scope>
    <source>
        <strain evidence="2">ATCC BAA-887 / DSM 12427 / ZAS-2</strain>
    </source>
</reference>
<dbReference type="Proteomes" id="UP000009223">
    <property type="component" value="Chromosome"/>
</dbReference>
<evidence type="ECO:0000313" key="2">
    <source>
        <dbReference type="Proteomes" id="UP000009223"/>
    </source>
</evidence>
<dbReference type="OrthoDB" id="370808at2"/>
<keyword evidence="2" id="KW-1185">Reference proteome</keyword>
<dbReference type="eggNOG" id="ENOG5033D7Z">
    <property type="taxonomic scope" value="Bacteria"/>
</dbReference>
<gene>
    <name evidence="1" type="ordered locus">TREPR_1017</name>
</gene>
<dbReference type="STRING" id="545694.TREPR_1017"/>
<protein>
    <recommendedName>
        <fullName evidence="3">DUF3783 domain-containing protein</fullName>
    </recommendedName>
</protein>
<organism evidence="1 2">
    <name type="scientific">Treponema primitia (strain ATCC BAA-887 / DSM 12427 / ZAS-2)</name>
    <dbReference type="NCBI Taxonomy" id="545694"/>
    <lineage>
        <taxon>Bacteria</taxon>
        <taxon>Pseudomonadati</taxon>
        <taxon>Spirochaetota</taxon>
        <taxon>Spirochaetia</taxon>
        <taxon>Spirochaetales</taxon>
        <taxon>Treponemataceae</taxon>
        <taxon>Treponema</taxon>
    </lineage>
</organism>
<dbReference type="Pfam" id="PF12646">
    <property type="entry name" value="DUF3783"/>
    <property type="match status" value="1"/>
</dbReference>
<accession>F5YHQ8</accession>
<name>F5YHQ8_TREPZ</name>
<dbReference type="KEGG" id="tpi:TREPR_1017"/>
<sequence>MGNKEKPAVNGDPVVLLHGFDGDALMAVVRAVKSAAGEAGIDPGSIAFTTTTPTNLEWKIKALIREVRKEHEYFQENEGKQSG</sequence>